<dbReference type="PANTHER" id="PTHR37461:SF1">
    <property type="entry name" value="ANTI-SIGMA-K FACTOR RSKA"/>
    <property type="match status" value="1"/>
</dbReference>
<keyword evidence="1" id="KW-0175">Coiled coil</keyword>
<name>A0A2S7KQA6_9FLAO</name>
<evidence type="ECO:0000256" key="2">
    <source>
        <dbReference type="SAM" id="Phobius"/>
    </source>
</evidence>
<keyword evidence="2" id="KW-0472">Membrane</keyword>
<dbReference type="AlphaFoldDB" id="A0A2S7KQA6"/>
<feature type="coiled-coil region" evidence="1">
    <location>
        <begin position="28"/>
        <end position="55"/>
    </location>
</feature>
<comment type="caution">
    <text evidence="4">The sequence shown here is derived from an EMBL/GenBank/DDBJ whole genome shotgun (WGS) entry which is preliminary data.</text>
</comment>
<dbReference type="RefSeq" id="WP_181039984.1">
    <property type="nucleotide sequence ID" value="NZ_MQUB01000001.1"/>
</dbReference>
<feature type="transmembrane region" description="Helical" evidence="2">
    <location>
        <begin position="88"/>
        <end position="108"/>
    </location>
</feature>
<evidence type="ECO:0000256" key="1">
    <source>
        <dbReference type="SAM" id="Coils"/>
    </source>
</evidence>
<organism evidence="4 5">
    <name type="scientific">Aureitalea marina</name>
    <dbReference type="NCBI Taxonomy" id="930804"/>
    <lineage>
        <taxon>Bacteria</taxon>
        <taxon>Pseudomonadati</taxon>
        <taxon>Bacteroidota</taxon>
        <taxon>Flavobacteriia</taxon>
        <taxon>Flavobacteriales</taxon>
        <taxon>Flavobacteriaceae</taxon>
        <taxon>Aureitalea</taxon>
    </lineage>
</organism>
<dbReference type="GO" id="GO:0006417">
    <property type="term" value="P:regulation of translation"/>
    <property type="evidence" value="ECO:0007669"/>
    <property type="project" value="TreeGrafter"/>
</dbReference>
<reference evidence="4 5" key="1">
    <citation type="submission" date="2016-11" db="EMBL/GenBank/DDBJ databases">
        <title>Trade-off between light-utilization and light-protection in marine flavobacteria.</title>
        <authorList>
            <person name="Kumagai Y."/>
        </authorList>
    </citation>
    <scope>NUCLEOTIDE SEQUENCE [LARGE SCALE GENOMIC DNA]</scope>
    <source>
        <strain evidence="4 5">NBRC 107741</strain>
    </source>
</reference>
<protein>
    <recommendedName>
        <fullName evidence="3">Anti-sigma K factor RskA C-terminal domain-containing protein</fullName>
    </recommendedName>
</protein>
<dbReference type="GO" id="GO:0016989">
    <property type="term" value="F:sigma factor antagonist activity"/>
    <property type="evidence" value="ECO:0007669"/>
    <property type="project" value="TreeGrafter"/>
</dbReference>
<feature type="domain" description="Anti-sigma K factor RskA C-terminal" evidence="3">
    <location>
        <begin position="92"/>
        <end position="245"/>
    </location>
</feature>
<keyword evidence="2" id="KW-1133">Transmembrane helix</keyword>
<evidence type="ECO:0000313" key="5">
    <source>
        <dbReference type="Proteomes" id="UP000239800"/>
    </source>
</evidence>
<dbReference type="InterPro" id="IPR018764">
    <property type="entry name" value="RskA_C"/>
</dbReference>
<feature type="coiled-coil region" evidence="1">
    <location>
        <begin position="111"/>
        <end position="138"/>
    </location>
</feature>
<gene>
    <name evidence="4" type="ORF">BST85_07485</name>
</gene>
<dbReference type="EMBL" id="MQUB01000001">
    <property type="protein sequence ID" value="PQB04753.1"/>
    <property type="molecule type" value="Genomic_DNA"/>
</dbReference>
<dbReference type="GO" id="GO:0005886">
    <property type="term" value="C:plasma membrane"/>
    <property type="evidence" value="ECO:0007669"/>
    <property type="project" value="InterPro"/>
</dbReference>
<evidence type="ECO:0000313" key="4">
    <source>
        <dbReference type="EMBL" id="PQB04753.1"/>
    </source>
</evidence>
<keyword evidence="2" id="KW-0812">Transmembrane</keyword>
<proteinExistence type="predicted"/>
<dbReference type="InterPro" id="IPR051474">
    <property type="entry name" value="Anti-sigma-K/W_factor"/>
</dbReference>
<sequence length="256" mass="29030">MKREEIIEAGLLERHVLGELSQEELMMLESQLEADGELRAQLSQLEEDLESMALENAIVPPAAIKAAVMEASDPKQKVIQLKRNERNAYFAIAASLAAVFMLTSGWLFKEVRQMENQVEVVQTENSELQTELEKINDQYDRTQQWYTAINDPNTERYLMKGNLKSPQTEVISYVNHTEKEVYLNTVGLPELSDEEDYQLWGDVDGEMIDMGVIPKGESMVAMRYLDEAESLNITIEPAGGSDHPTVTRLITNVYLN</sequence>
<dbReference type="Proteomes" id="UP000239800">
    <property type="component" value="Unassembled WGS sequence"/>
</dbReference>
<accession>A0A2S7KQA6</accession>
<dbReference type="Pfam" id="PF10099">
    <property type="entry name" value="RskA_C"/>
    <property type="match status" value="1"/>
</dbReference>
<evidence type="ECO:0000259" key="3">
    <source>
        <dbReference type="Pfam" id="PF10099"/>
    </source>
</evidence>
<dbReference type="PANTHER" id="PTHR37461">
    <property type="entry name" value="ANTI-SIGMA-K FACTOR RSKA"/>
    <property type="match status" value="1"/>
</dbReference>
<keyword evidence="5" id="KW-1185">Reference proteome</keyword>